<dbReference type="InterPro" id="IPR018323">
    <property type="entry name" value="OM_lipoprot_carrier_LolA_Pbac"/>
</dbReference>
<dbReference type="AlphaFoldDB" id="A0AAW9QX82"/>
<organism evidence="11 12">
    <name type="scientific">Denitratimonas tolerans</name>
    <dbReference type="NCBI Taxonomy" id="1338420"/>
    <lineage>
        <taxon>Bacteria</taxon>
        <taxon>Pseudomonadati</taxon>
        <taxon>Pseudomonadota</taxon>
        <taxon>Gammaproteobacteria</taxon>
        <taxon>Lysobacterales</taxon>
        <taxon>Lysobacteraceae</taxon>
        <taxon>Denitratimonas</taxon>
    </lineage>
</organism>
<keyword evidence="5 10" id="KW-0813">Transport</keyword>
<dbReference type="PANTHER" id="PTHR35869:SF1">
    <property type="entry name" value="OUTER-MEMBRANE LIPOPROTEIN CARRIER PROTEIN"/>
    <property type="match status" value="1"/>
</dbReference>
<dbReference type="PANTHER" id="PTHR35869">
    <property type="entry name" value="OUTER-MEMBRANE LIPOPROTEIN CARRIER PROTEIN"/>
    <property type="match status" value="1"/>
</dbReference>
<dbReference type="GO" id="GO:0030288">
    <property type="term" value="C:outer membrane-bounded periplasmic space"/>
    <property type="evidence" value="ECO:0007669"/>
    <property type="project" value="TreeGrafter"/>
</dbReference>
<feature type="signal peptide" evidence="10">
    <location>
        <begin position="1"/>
        <end position="24"/>
    </location>
</feature>
<evidence type="ECO:0000256" key="1">
    <source>
        <dbReference type="ARBA" id="ARBA00004418"/>
    </source>
</evidence>
<evidence type="ECO:0000256" key="2">
    <source>
        <dbReference type="ARBA" id="ARBA00007615"/>
    </source>
</evidence>
<dbReference type="HAMAP" id="MF_00240">
    <property type="entry name" value="LolA"/>
    <property type="match status" value="1"/>
</dbReference>
<dbReference type="GO" id="GO:0044874">
    <property type="term" value="P:lipoprotein localization to outer membrane"/>
    <property type="evidence" value="ECO:0007669"/>
    <property type="project" value="UniProtKB-UniRule"/>
</dbReference>
<dbReference type="NCBIfam" id="TIGR00547">
    <property type="entry name" value="lolA"/>
    <property type="match status" value="1"/>
</dbReference>
<proteinExistence type="inferred from homology"/>
<reference evidence="11 12" key="1">
    <citation type="journal article" date="2016" name="Antonie Van Leeuwenhoek">
        <title>Denitratimonas tolerans gen. nov., sp. nov., a denitrifying bacterium isolated from a bioreactor for tannery wastewater treatment.</title>
        <authorList>
            <person name="Han S.I."/>
            <person name="Kim J.O."/>
            <person name="Lee Y.R."/>
            <person name="Ekpeghere K.I."/>
            <person name="Koh S.C."/>
            <person name="Whang K.S."/>
        </authorList>
    </citation>
    <scope>NUCLEOTIDE SEQUENCE [LARGE SCALE GENOMIC DNA]</scope>
    <source>
        <strain evidence="11 12">KACC 17565</strain>
    </source>
</reference>
<evidence type="ECO:0000256" key="10">
    <source>
        <dbReference type="HAMAP-Rule" id="MF_00240"/>
    </source>
</evidence>
<protein>
    <recommendedName>
        <fullName evidence="4 10">Outer-membrane lipoprotein carrier protein</fullName>
    </recommendedName>
</protein>
<keyword evidence="9 10" id="KW-0143">Chaperone</keyword>
<comment type="function">
    <text evidence="10">Participates in the translocation of lipoproteins from the inner membrane to the outer membrane. Only forms a complex with a lipoprotein if the residue after the N-terminal Cys is not an aspartate (The Asp acts as a targeting signal to indicate that the lipoprotein should stay in the inner membrane).</text>
</comment>
<keyword evidence="11" id="KW-0449">Lipoprotein</keyword>
<evidence type="ECO:0000256" key="4">
    <source>
        <dbReference type="ARBA" id="ARBA00014035"/>
    </source>
</evidence>
<evidence type="ECO:0000256" key="7">
    <source>
        <dbReference type="ARBA" id="ARBA00022764"/>
    </source>
</evidence>
<evidence type="ECO:0000256" key="8">
    <source>
        <dbReference type="ARBA" id="ARBA00022927"/>
    </source>
</evidence>
<evidence type="ECO:0000313" key="12">
    <source>
        <dbReference type="Proteomes" id="UP001364472"/>
    </source>
</evidence>
<dbReference type="RefSeq" id="WP_337334287.1">
    <property type="nucleotide sequence ID" value="NZ_JBBDHC010000003.1"/>
</dbReference>
<keyword evidence="6 10" id="KW-0732">Signal</keyword>
<comment type="caution">
    <text evidence="11">The sequence shown here is derived from an EMBL/GenBank/DDBJ whole genome shotgun (WGS) entry which is preliminary data.</text>
</comment>
<comment type="subcellular location">
    <subcellularLocation>
        <location evidence="1 10">Periplasm</location>
    </subcellularLocation>
</comment>
<dbReference type="InterPro" id="IPR029046">
    <property type="entry name" value="LolA/LolB/LppX"/>
</dbReference>
<comment type="similarity">
    <text evidence="2 10">Belongs to the LolA family.</text>
</comment>
<dbReference type="Proteomes" id="UP001364472">
    <property type="component" value="Unassembled WGS sequence"/>
</dbReference>
<keyword evidence="8 10" id="KW-0653">Protein transport</keyword>
<dbReference type="GO" id="GO:0042953">
    <property type="term" value="P:lipoprotein transport"/>
    <property type="evidence" value="ECO:0007669"/>
    <property type="project" value="InterPro"/>
</dbReference>
<dbReference type="InterPro" id="IPR004564">
    <property type="entry name" value="OM_lipoprot_carrier_LolA-like"/>
</dbReference>
<sequence precursor="true">MRLAAAFGLVLIPCFALHASAARAADPHAVLAAFSQGLEGLKGQFVQRVFDGTGRLTEDSHGTLALAVPRQFRWEYEAPFPQLIVADGSKVWIFDPDLEQVQVRPQGVEEQQSPLMVLVDPAELDRQFAVADGGQADGLAWVELTPRGDDPPFSKARLGFADGALARMDMTDSLGQRTRIAFSGWQRNPAFDVGTFRFVPPPGVDVIGEVDEAAQAFPLGD</sequence>
<keyword evidence="12" id="KW-1185">Reference proteome</keyword>
<dbReference type="EMBL" id="JBBDHC010000003">
    <property type="protein sequence ID" value="MEJ1248565.1"/>
    <property type="molecule type" value="Genomic_DNA"/>
</dbReference>
<dbReference type="Gene3D" id="2.50.20.10">
    <property type="entry name" value="Lipoprotein localisation LolA/LolB/LppX"/>
    <property type="match status" value="1"/>
</dbReference>
<evidence type="ECO:0000256" key="5">
    <source>
        <dbReference type="ARBA" id="ARBA00022448"/>
    </source>
</evidence>
<dbReference type="Pfam" id="PF03548">
    <property type="entry name" value="LolA"/>
    <property type="match status" value="1"/>
</dbReference>
<evidence type="ECO:0000313" key="11">
    <source>
        <dbReference type="EMBL" id="MEJ1248565.1"/>
    </source>
</evidence>
<dbReference type="SUPFAM" id="SSF89392">
    <property type="entry name" value="Prokaryotic lipoproteins and lipoprotein localization factors"/>
    <property type="match status" value="1"/>
</dbReference>
<comment type="subunit">
    <text evidence="3 10">Monomer.</text>
</comment>
<evidence type="ECO:0000256" key="6">
    <source>
        <dbReference type="ARBA" id="ARBA00022729"/>
    </source>
</evidence>
<feature type="chain" id="PRO_5043067709" description="Outer-membrane lipoprotein carrier protein" evidence="10">
    <location>
        <begin position="25"/>
        <end position="221"/>
    </location>
</feature>
<gene>
    <name evidence="10 11" type="primary">lolA</name>
    <name evidence="11" type="ORF">WB794_02590</name>
</gene>
<name>A0AAW9QX82_9GAMM</name>
<evidence type="ECO:0000256" key="3">
    <source>
        <dbReference type="ARBA" id="ARBA00011245"/>
    </source>
</evidence>
<accession>A0AAW9QX82</accession>
<dbReference type="CDD" id="cd16325">
    <property type="entry name" value="LolA"/>
    <property type="match status" value="1"/>
</dbReference>
<keyword evidence="7 10" id="KW-0574">Periplasm</keyword>
<evidence type="ECO:0000256" key="9">
    <source>
        <dbReference type="ARBA" id="ARBA00023186"/>
    </source>
</evidence>